<name>A0AAW1QPG4_9CHLO</name>
<comment type="caution">
    <text evidence="1">The sequence shown here is derived from an EMBL/GenBank/DDBJ whole genome shotgun (WGS) entry which is preliminary data.</text>
</comment>
<sequence>MSTFLNKAKTLKLKELTPYVKDYASQNLAPSVVQSRTTTFLNEYKKKHIDTGSVKPLFDTMVGLFFLSYAIAWPQEYKHYKAEQAAKLEGKKAH</sequence>
<keyword evidence="2" id="KW-1185">Reference proteome</keyword>
<evidence type="ECO:0000313" key="2">
    <source>
        <dbReference type="Proteomes" id="UP001489004"/>
    </source>
</evidence>
<evidence type="ECO:0000313" key="1">
    <source>
        <dbReference type="EMBL" id="KAK9823319.1"/>
    </source>
</evidence>
<organism evidence="1 2">
    <name type="scientific">[Myrmecia] bisecta</name>
    <dbReference type="NCBI Taxonomy" id="41462"/>
    <lineage>
        <taxon>Eukaryota</taxon>
        <taxon>Viridiplantae</taxon>
        <taxon>Chlorophyta</taxon>
        <taxon>core chlorophytes</taxon>
        <taxon>Trebouxiophyceae</taxon>
        <taxon>Trebouxiales</taxon>
        <taxon>Trebouxiaceae</taxon>
        <taxon>Myrmecia</taxon>
    </lineage>
</organism>
<dbReference type="EMBL" id="JALJOR010000002">
    <property type="protein sequence ID" value="KAK9823319.1"/>
    <property type="molecule type" value="Genomic_DNA"/>
</dbReference>
<reference evidence="1 2" key="1">
    <citation type="journal article" date="2024" name="Nat. Commun.">
        <title>Phylogenomics reveals the evolutionary origins of lichenization in chlorophyte algae.</title>
        <authorList>
            <person name="Puginier C."/>
            <person name="Libourel C."/>
            <person name="Otte J."/>
            <person name="Skaloud P."/>
            <person name="Haon M."/>
            <person name="Grisel S."/>
            <person name="Petersen M."/>
            <person name="Berrin J.G."/>
            <person name="Delaux P.M."/>
            <person name="Dal Grande F."/>
            <person name="Keller J."/>
        </authorList>
    </citation>
    <scope>NUCLEOTIDE SEQUENCE [LARGE SCALE GENOMIC DNA]</scope>
    <source>
        <strain evidence="1 2">SAG 2043</strain>
    </source>
</reference>
<evidence type="ECO:0008006" key="3">
    <source>
        <dbReference type="Google" id="ProtNLM"/>
    </source>
</evidence>
<dbReference type="PANTHER" id="PTHR36059">
    <property type="entry name" value="OS02G0175800 PROTEIN"/>
    <property type="match status" value="1"/>
</dbReference>
<gene>
    <name evidence="1" type="ORF">WJX72_001893</name>
</gene>
<dbReference type="Proteomes" id="UP001489004">
    <property type="component" value="Unassembled WGS sequence"/>
</dbReference>
<proteinExistence type="predicted"/>
<protein>
    <recommendedName>
        <fullName evidence="3">ATP synthase subunit f, mitochondrial</fullName>
    </recommendedName>
</protein>
<accession>A0AAW1QPG4</accession>
<dbReference type="AlphaFoldDB" id="A0AAW1QPG4"/>
<dbReference type="PANTHER" id="PTHR36059:SF2">
    <property type="entry name" value="OS02G0175800 PROTEIN"/>
    <property type="match status" value="1"/>
</dbReference>